<dbReference type="PANTHER" id="PTHR32338">
    <property type="entry name" value="N-ACETYL-GAMMA-GLUTAMYL-PHOSPHATE REDUCTASE, CHLOROPLASTIC-RELATED-RELATED"/>
    <property type="match status" value="1"/>
</dbReference>
<keyword evidence="3 7" id="KW-0028">Amino-acid biosynthesis</keyword>
<comment type="catalytic activity">
    <reaction evidence="6 7">
        <text>N-acetyl-L-glutamate 5-semialdehyde + phosphate + NADP(+) = N-acetyl-L-glutamyl 5-phosphate + NADPH + H(+)</text>
        <dbReference type="Rhea" id="RHEA:21588"/>
        <dbReference type="ChEBI" id="CHEBI:15378"/>
        <dbReference type="ChEBI" id="CHEBI:29123"/>
        <dbReference type="ChEBI" id="CHEBI:43474"/>
        <dbReference type="ChEBI" id="CHEBI:57783"/>
        <dbReference type="ChEBI" id="CHEBI:57936"/>
        <dbReference type="ChEBI" id="CHEBI:58349"/>
        <dbReference type="EC" id="1.2.1.38"/>
    </reaction>
</comment>
<dbReference type="PROSITE" id="PS01224">
    <property type="entry name" value="ARGC"/>
    <property type="match status" value="1"/>
</dbReference>
<evidence type="ECO:0000256" key="5">
    <source>
        <dbReference type="ARBA" id="ARBA00023002"/>
    </source>
</evidence>
<evidence type="ECO:0000256" key="8">
    <source>
        <dbReference type="PROSITE-ProRule" id="PRU10010"/>
    </source>
</evidence>
<dbReference type="SUPFAM" id="SSF51735">
    <property type="entry name" value="NAD(P)-binding Rossmann-fold domains"/>
    <property type="match status" value="1"/>
</dbReference>
<name>A0AA86MCT6_9BURK</name>
<comment type="pathway">
    <text evidence="1 7">Amino-acid biosynthesis; L-arginine biosynthesis; N(2)-acetyl-L-ornithine from L-glutamate: step 3/4.</text>
</comment>
<evidence type="ECO:0000256" key="2">
    <source>
        <dbReference type="ARBA" id="ARBA00022571"/>
    </source>
</evidence>
<dbReference type="CDD" id="cd23934">
    <property type="entry name" value="AGPR_1_C"/>
    <property type="match status" value="1"/>
</dbReference>
<keyword evidence="7" id="KW-0963">Cytoplasm</keyword>
<keyword evidence="11" id="KW-1185">Reference proteome</keyword>
<organism evidence="10 11">
    <name type="scientific">Limnobacter thiooxidans</name>
    <dbReference type="NCBI Taxonomy" id="131080"/>
    <lineage>
        <taxon>Bacteria</taxon>
        <taxon>Pseudomonadati</taxon>
        <taxon>Pseudomonadota</taxon>
        <taxon>Betaproteobacteria</taxon>
        <taxon>Burkholderiales</taxon>
        <taxon>Burkholderiaceae</taxon>
        <taxon>Limnobacter</taxon>
    </lineage>
</organism>
<dbReference type="GO" id="GO:0005737">
    <property type="term" value="C:cytoplasm"/>
    <property type="evidence" value="ECO:0007669"/>
    <property type="project" value="UniProtKB-SubCell"/>
</dbReference>
<protein>
    <recommendedName>
        <fullName evidence="7">N-acetyl-gamma-glutamyl-phosphate reductase</fullName>
        <shortName evidence="7">AGPR</shortName>
        <ecNumber evidence="7">1.2.1.38</ecNumber>
    </recommendedName>
    <alternativeName>
        <fullName evidence="7">N-acetyl-glutamate semialdehyde dehydrogenase</fullName>
        <shortName evidence="7">NAGSA dehydrogenase</shortName>
    </alternativeName>
</protein>
<dbReference type="InterPro" id="IPR000534">
    <property type="entry name" value="Semialdehyde_DH_NAD-bd"/>
</dbReference>
<dbReference type="InterPro" id="IPR023013">
    <property type="entry name" value="AGPR_AS"/>
</dbReference>
<dbReference type="EC" id="1.2.1.38" evidence="7"/>
<dbReference type="SMART" id="SM00859">
    <property type="entry name" value="Semialdhyde_dh"/>
    <property type="match status" value="1"/>
</dbReference>
<dbReference type="EMBL" id="AP028947">
    <property type="protein sequence ID" value="BET25256.1"/>
    <property type="molecule type" value="Genomic_DNA"/>
</dbReference>
<dbReference type="GO" id="GO:0051287">
    <property type="term" value="F:NAD binding"/>
    <property type="evidence" value="ECO:0007669"/>
    <property type="project" value="InterPro"/>
</dbReference>
<sequence>MIKVGIVGGTGYTGSELLRLLALHPQAELKAITSRGEVGQPVADMFPALRKRVNIAFSEPTFESLKDCDVVFFATPHGVAMAQSAELVNAGIRVIDLGADFRLKNTTEFEKWYGMPHSEPELLGQACYGLVESAREEIKKAKLVGLAGCYPTAVQLALKPLISHATPLIDESSIVADCKSGVSGAGRKAAVGSLFSEASESFKAYGVSGHRHLPEIEQGLELISGRKAQITFTPHLVPMVRGILATTYVKLNEHGLNTDIQSLYEQHYANEYFVDVMPKGSLPDTKSVRGSNFVRIALHRPQGRDTLVIVSVIDNLVKGAAGQAVQAMNAMFDLPEHTGLEQLPLSP</sequence>
<dbReference type="InterPro" id="IPR000706">
    <property type="entry name" value="AGPR_type-1"/>
</dbReference>
<evidence type="ECO:0000313" key="11">
    <source>
        <dbReference type="Proteomes" id="UP001329151"/>
    </source>
</evidence>
<dbReference type="InterPro" id="IPR058924">
    <property type="entry name" value="AGPR_dimerisation_dom"/>
</dbReference>
<evidence type="ECO:0000256" key="7">
    <source>
        <dbReference type="HAMAP-Rule" id="MF_00150"/>
    </source>
</evidence>
<dbReference type="HAMAP" id="MF_00150">
    <property type="entry name" value="ArgC_type1"/>
    <property type="match status" value="1"/>
</dbReference>
<keyword evidence="2 7" id="KW-0055">Arginine biosynthesis</keyword>
<evidence type="ECO:0000256" key="6">
    <source>
        <dbReference type="ARBA" id="ARBA00050557"/>
    </source>
</evidence>
<dbReference type="FunFam" id="3.30.360.10:FF:000014">
    <property type="entry name" value="N-acetyl-gamma-glutamyl-phosphate reductase"/>
    <property type="match status" value="1"/>
</dbReference>
<dbReference type="InterPro" id="IPR036291">
    <property type="entry name" value="NAD(P)-bd_dom_sf"/>
</dbReference>
<dbReference type="GO" id="GO:0070401">
    <property type="term" value="F:NADP+ binding"/>
    <property type="evidence" value="ECO:0007669"/>
    <property type="project" value="InterPro"/>
</dbReference>
<evidence type="ECO:0000256" key="1">
    <source>
        <dbReference type="ARBA" id="ARBA00004862"/>
    </source>
</evidence>
<dbReference type="RefSeq" id="WP_130558245.1">
    <property type="nucleotide sequence ID" value="NZ_AP028947.1"/>
</dbReference>
<reference evidence="10 11" key="1">
    <citation type="submission" date="2023-10" db="EMBL/GenBank/DDBJ databases">
        <title>Complete Genome Sequence of Limnobacter thiooxidans CS-K2T, Isolated from freshwater lake sediments in Bavaria, Germany.</title>
        <authorList>
            <person name="Naruki M."/>
            <person name="Watanabe A."/>
            <person name="Warashina T."/>
            <person name="Morita T."/>
            <person name="Arakawa K."/>
        </authorList>
    </citation>
    <scope>NUCLEOTIDE SEQUENCE [LARGE SCALE GENOMIC DNA]</scope>
    <source>
        <strain evidence="10 11">CS-K2</strain>
    </source>
</reference>
<dbReference type="Pfam" id="PF01118">
    <property type="entry name" value="Semialdhyde_dh"/>
    <property type="match status" value="1"/>
</dbReference>
<comment type="similarity">
    <text evidence="7">Belongs to the NAGSA dehydrogenase family. Type 1 subfamily.</text>
</comment>
<evidence type="ECO:0000313" key="10">
    <source>
        <dbReference type="EMBL" id="BET25256.1"/>
    </source>
</evidence>
<dbReference type="GO" id="GO:0006526">
    <property type="term" value="P:L-arginine biosynthetic process"/>
    <property type="evidence" value="ECO:0007669"/>
    <property type="project" value="UniProtKB-UniRule"/>
</dbReference>
<dbReference type="GO" id="GO:0003942">
    <property type="term" value="F:N-acetyl-gamma-glutamyl-phosphate reductase activity"/>
    <property type="evidence" value="ECO:0007669"/>
    <property type="project" value="UniProtKB-UniRule"/>
</dbReference>
<proteinExistence type="inferred from homology"/>
<dbReference type="PANTHER" id="PTHR32338:SF10">
    <property type="entry name" value="N-ACETYL-GAMMA-GLUTAMYL-PHOSPHATE REDUCTASE, CHLOROPLASTIC-RELATED"/>
    <property type="match status" value="1"/>
</dbReference>
<feature type="domain" description="Semialdehyde dehydrogenase NAD-binding" evidence="9">
    <location>
        <begin position="3"/>
        <end position="141"/>
    </location>
</feature>
<feature type="active site" evidence="7 8">
    <location>
        <position position="149"/>
    </location>
</feature>
<dbReference type="NCBIfam" id="TIGR01850">
    <property type="entry name" value="argC"/>
    <property type="match status" value="1"/>
</dbReference>
<dbReference type="Gene3D" id="3.40.50.720">
    <property type="entry name" value="NAD(P)-binding Rossmann-like Domain"/>
    <property type="match status" value="1"/>
</dbReference>
<dbReference type="KEGG" id="lto:RGQ30_07570"/>
<keyword evidence="5 7" id="KW-0560">Oxidoreductase</keyword>
<dbReference type="SUPFAM" id="SSF55347">
    <property type="entry name" value="Glyceraldehyde-3-phosphate dehydrogenase-like, C-terminal domain"/>
    <property type="match status" value="1"/>
</dbReference>
<accession>A0AA86MCT6</accession>
<evidence type="ECO:0000256" key="3">
    <source>
        <dbReference type="ARBA" id="ARBA00022605"/>
    </source>
</evidence>
<dbReference type="Proteomes" id="UP001329151">
    <property type="component" value="Chromosome"/>
</dbReference>
<evidence type="ECO:0000259" key="9">
    <source>
        <dbReference type="SMART" id="SM00859"/>
    </source>
</evidence>
<comment type="subcellular location">
    <subcellularLocation>
        <location evidence="7">Cytoplasm</location>
    </subcellularLocation>
</comment>
<comment type="function">
    <text evidence="7">Catalyzes the NADPH-dependent reduction of N-acetyl-5-glutamyl phosphate to yield N-acetyl-L-glutamate 5-semialdehyde.</text>
</comment>
<gene>
    <name evidence="7 10" type="primary">argC</name>
    <name evidence="10" type="ORF">RGQ30_07570</name>
</gene>
<dbReference type="InterPro" id="IPR050085">
    <property type="entry name" value="AGPR"/>
</dbReference>
<dbReference type="CDD" id="cd17895">
    <property type="entry name" value="AGPR_1_N"/>
    <property type="match status" value="1"/>
</dbReference>
<dbReference type="AlphaFoldDB" id="A0AA86MCT6"/>
<dbReference type="Pfam" id="PF22698">
    <property type="entry name" value="Semialdhyde_dhC_1"/>
    <property type="match status" value="1"/>
</dbReference>
<evidence type="ECO:0000256" key="4">
    <source>
        <dbReference type="ARBA" id="ARBA00022857"/>
    </source>
</evidence>
<keyword evidence="4 7" id="KW-0521">NADP</keyword>
<dbReference type="Gene3D" id="3.30.360.10">
    <property type="entry name" value="Dihydrodipicolinate Reductase, domain 2"/>
    <property type="match status" value="1"/>
</dbReference>